<dbReference type="InterPro" id="IPR050483">
    <property type="entry name" value="CoA-transferase_III_domain"/>
</dbReference>
<proteinExistence type="predicted"/>
<keyword evidence="1 2" id="KW-0808">Transferase</keyword>
<dbReference type="EMBL" id="JBBUTF010000010">
    <property type="protein sequence ID" value="MEK8026786.1"/>
    <property type="molecule type" value="Genomic_DNA"/>
</dbReference>
<comment type="caution">
    <text evidence="2">The sequence shown here is derived from an EMBL/GenBank/DDBJ whole genome shotgun (WGS) entry which is preliminary data.</text>
</comment>
<evidence type="ECO:0000313" key="3">
    <source>
        <dbReference type="Proteomes" id="UP001368500"/>
    </source>
</evidence>
<dbReference type="Proteomes" id="UP001368500">
    <property type="component" value="Unassembled WGS sequence"/>
</dbReference>
<gene>
    <name evidence="2" type="ORF">AACH11_12510</name>
</gene>
<dbReference type="InterPro" id="IPR003673">
    <property type="entry name" value="CoA-Trfase_fam_III"/>
</dbReference>
<dbReference type="RefSeq" id="WP_341374569.1">
    <property type="nucleotide sequence ID" value="NZ_JBBUTF010000010.1"/>
</dbReference>
<dbReference type="SUPFAM" id="SSF89796">
    <property type="entry name" value="CoA-transferase family III (CaiB/BaiF)"/>
    <property type="match status" value="1"/>
</dbReference>
<dbReference type="PANTHER" id="PTHR48207:SF4">
    <property type="entry name" value="BLL6097 PROTEIN"/>
    <property type="match status" value="1"/>
</dbReference>
<dbReference type="Gene3D" id="3.30.1540.10">
    <property type="entry name" value="formyl-coa transferase, domain 3"/>
    <property type="match status" value="1"/>
</dbReference>
<keyword evidence="3" id="KW-1185">Reference proteome</keyword>
<evidence type="ECO:0000256" key="1">
    <source>
        <dbReference type="ARBA" id="ARBA00022679"/>
    </source>
</evidence>
<dbReference type="InterPro" id="IPR023606">
    <property type="entry name" value="CoA-Trfase_III_dom_1_sf"/>
</dbReference>
<dbReference type="Pfam" id="PF02515">
    <property type="entry name" value="CoA_transf_3"/>
    <property type="match status" value="1"/>
</dbReference>
<sequence>MSASTASSTAGTAADRQPLPLAGLRVIDYSHFLAGPYVGRCLAALGAEVIKVERPGTGDAGRQHATVLDAHTSGYFLQLNMGKQGVSVDMKDARGKAFMQRLCDSADVFIENYRPGALDKLGLGHAELSARNPRLVYCSISAYGHTGPDAHRAGFGLIAEARSGIMQMVGTPGEPPPLLRISLGDMYTGIHAVAAINAALLGRERSGRGQHIDMALYDTLVSMHEYAVQNWTLRGVLPEQTGHDMPTSTLYGVFRAADGDLVIAAQVDAAWKRFAALVEAHGGPAGFASDARLHDGSGRNAQREHILAVVRPWVAARTVAELTRLLDGIDVPCAKVQRIDEVLADPQIQARGMVVEQHHPRLGTLRLPDLPFRFSGCDTTIRRVAPDLGQHNAEVAAALGYGADEIAALQADGVLFSARPDGTGLPPA</sequence>
<accession>A0ABU9BA53</accession>
<organism evidence="2 3">
    <name type="scientific">Pseudaquabacterium rugosum</name>
    <dbReference type="NCBI Taxonomy" id="2984194"/>
    <lineage>
        <taxon>Bacteria</taxon>
        <taxon>Pseudomonadati</taxon>
        <taxon>Pseudomonadota</taxon>
        <taxon>Betaproteobacteria</taxon>
        <taxon>Burkholderiales</taxon>
        <taxon>Sphaerotilaceae</taxon>
        <taxon>Pseudaquabacterium</taxon>
    </lineage>
</organism>
<name>A0ABU9BA53_9BURK</name>
<dbReference type="InterPro" id="IPR044855">
    <property type="entry name" value="CoA-Trfase_III_dom3_sf"/>
</dbReference>
<dbReference type="PANTHER" id="PTHR48207">
    <property type="entry name" value="SUCCINATE--HYDROXYMETHYLGLUTARATE COA-TRANSFERASE"/>
    <property type="match status" value="1"/>
</dbReference>
<evidence type="ECO:0000313" key="2">
    <source>
        <dbReference type="EMBL" id="MEK8026786.1"/>
    </source>
</evidence>
<dbReference type="GO" id="GO:0016740">
    <property type="term" value="F:transferase activity"/>
    <property type="evidence" value="ECO:0007669"/>
    <property type="project" value="UniProtKB-KW"/>
</dbReference>
<dbReference type="Gene3D" id="3.40.50.10540">
    <property type="entry name" value="Crotonobetainyl-coa:carnitine coa-transferase, domain 1"/>
    <property type="match status" value="1"/>
</dbReference>
<reference evidence="2 3" key="1">
    <citation type="submission" date="2024-04" db="EMBL/GenBank/DDBJ databases">
        <title>Novel species of the genus Ideonella isolated from streams.</title>
        <authorList>
            <person name="Lu H."/>
        </authorList>
    </citation>
    <scope>NUCLEOTIDE SEQUENCE [LARGE SCALE GENOMIC DNA]</scope>
    <source>
        <strain evidence="2 3">BYS139W</strain>
    </source>
</reference>
<dbReference type="EC" id="2.8.3.-" evidence="2"/>
<protein>
    <submittedName>
        <fullName evidence="2">CoA transferase</fullName>
        <ecNumber evidence="2">2.8.3.-</ecNumber>
    </submittedName>
</protein>